<keyword evidence="21" id="KW-1185">Reference proteome</keyword>
<dbReference type="GO" id="GO:0046983">
    <property type="term" value="F:protein dimerization activity"/>
    <property type="evidence" value="ECO:0007669"/>
    <property type="project" value="InterPro"/>
</dbReference>
<dbReference type="FunFam" id="3.40.50.1000:FF:000016">
    <property type="entry name" value="HAD family hydrolase"/>
    <property type="match status" value="1"/>
</dbReference>
<evidence type="ECO:0000256" key="19">
    <source>
        <dbReference type="SAM" id="Phobius"/>
    </source>
</evidence>
<dbReference type="NCBIfam" id="TIGR01197">
    <property type="entry name" value="nramp"/>
    <property type="match status" value="1"/>
</dbReference>
<keyword evidence="17" id="KW-0119">Carbohydrate metabolism</keyword>
<dbReference type="Pfam" id="PF01566">
    <property type="entry name" value="Nramp"/>
    <property type="match status" value="1"/>
</dbReference>
<comment type="subcellular location">
    <subcellularLocation>
        <location evidence="3">Cytoplasm</location>
    </subcellularLocation>
    <subcellularLocation>
        <location evidence="2">Membrane</location>
        <topology evidence="2">Multi-pass membrane protein</topology>
    </subcellularLocation>
</comment>
<dbReference type="Pfam" id="PF02742">
    <property type="entry name" value="Fe_dep_repr_C"/>
    <property type="match status" value="1"/>
</dbReference>
<evidence type="ECO:0000256" key="8">
    <source>
        <dbReference type="ARBA" id="ARBA00022692"/>
    </source>
</evidence>
<dbReference type="InterPro" id="IPR007167">
    <property type="entry name" value="Fe-transptr_FeoA-like"/>
</dbReference>
<dbReference type="NCBIfam" id="TIGR01460">
    <property type="entry name" value="HAD-SF-IIA"/>
    <property type="match status" value="1"/>
</dbReference>
<evidence type="ECO:0000256" key="16">
    <source>
        <dbReference type="ARBA" id="ARBA00023163"/>
    </source>
</evidence>
<dbReference type="InterPro" id="IPR001367">
    <property type="entry name" value="Fe_dep_repressor"/>
</dbReference>
<feature type="transmembrane region" description="Helical" evidence="19">
    <location>
        <begin position="200"/>
        <end position="219"/>
    </location>
</feature>
<comment type="similarity">
    <text evidence="5">Belongs to the DtxR/MntR family.</text>
</comment>
<feature type="transmembrane region" description="Helical" evidence="19">
    <location>
        <begin position="402"/>
        <end position="426"/>
    </location>
</feature>
<keyword evidence="16" id="KW-0804">Transcription</keyword>
<evidence type="ECO:0000256" key="1">
    <source>
        <dbReference type="ARBA" id="ARBA00001946"/>
    </source>
</evidence>
<feature type="compositionally biased region" description="Basic and acidic residues" evidence="18">
    <location>
        <begin position="636"/>
        <end position="650"/>
    </location>
</feature>
<dbReference type="GO" id="GO:0015086">
    <property type="term" value="F:cadmium ion transmembrane transporter activity"/>
    <property type="evidence" value="ECO:0007669"/>
    <property type="project" value="TreeGrafter"/>
</dbReference>
<protein>
    <submittedName>
        <fullName evidence="22">HTH dtxR-type domain-containing protein</fullName>
    </submittedName>
</protein>
<dbReference type="CDD" id="cd07530">
    <property type="entry name" value="HAD_Pase_UmpH-like"/>
    <property type="match status" value="1"/>
</dbReference>
<dbReference type="GO" id="GO:0005886">
    <property type="term" value="C:plasma membrane"/>
    <property type="evidence" value="ECO:0007669"/>
    <property type="project" value="TreeGrafter"/>
</dbReference>
<dbReference type="WBParaSite" id="ACRNAN_scaffold945.g32834.t1">
    <property type="protein sequence ID" value="ACRNAN_scaffold945.g32834.t1"/>
    <property type="gene ID" value="ACRNAN_scaffold945.g32834"/>
</dbReference>
<dbReference type="Pfam" id="PF01325">
    <property type="entry name" value="Fe_dep_repress"/>
    <property type="match status" value="1"/>
</dbReference>
<feature type="transmembrane region" description="Helical" evidence="19">
    <location>
        <begin position="372"/>
        <end position="390"/>
    </location>
</feature>
<dbReference type="Pfam" id="PF04023">
    <property type="entry name" value="FeoA"/>
    <property type="match status" value="1"/>
</dbReference>
<dbReference type="Pfam" id="PF13344">
    <property type="entry name" value="Hydrolase_6"/>
    <property type="match status" value="1"/>
</dbReference>
<dbReference type="GO" id="GO:0003677">
    <property type="term" value="F:DNA binding"/>
    <property type="evidence" value="ECO:0007669"/>
    <property type="project" value="UniProtKB-KW"/>
</dbReference>
<dbReference type="SUPFAM" id="SSF47979">
    <property type="entry name" value="Iron-dependent repressor protein, dimerization domain"/>
    <property type="match status" value="1"/>
</dbReference>
<keyword evidence="8 19" id="KW-0812">Transmembrane</keyword>
<dbReference type="InterPro" id="IPR001046">
    <property type="entry name" value="NRAMP_fam"/>
</dbReference>
<feature type="region of interest" description="Disordered" evidence="18">
    <location>
        <begin position="822"/>
        <end position="843"/>
    </location>
</feature>
<evidence type="ECO:0000256" key="2">
    <source>
        <dbReference type="ARBA" id="ARBA00004141"/>
    </source>
</evidence>
<dbReference type="SUPFAM" id="SSF56784">
    <property type="entry name" value="HAD-like"/>
    <property type="match status" value="1"/>
</dbReference>
<dbReference type="PRINTS" id="PR00447">
    <property type="entry name" value="NATRESASSCMP"/>
</dbReference>
<dbReference type="InterPro" id="IPR006357">
    <property type="entry name" value="HAD-SF_hydro_IIA"/>
</dbReference>
<evidence type="ECO:0000256" key="13">
    <source>
        <dbReference type="ARBA" id="ARBA00023015"/>
    </source>
</evidence>
<name>A0A914EN80_9BILA</name>
<feature type="region of interest" description="Disordered" evidence="18">
    <location>
        <begin position="771"/>
        <end position="799"/>
    </location>
</feature>
<evidence type="ECO:0000256" key="17">
    <source>
        <dbReference type="ARBA" id="ARBA00023277"/>
    </source>
</evidence>
<dbReference type="Proteomes" id="UP000887540">
    <property type="component" value="Unplaced"/>
</dbReference>
<dbReference type="AlphaFoldDB" id="A0A914EN80"/>
<dbReference type="GO" id="GO:0003700">
    <property type="term" value="F:DNA-binding transcription factor activity"/>
    <property type="evidence" value="ECO:0007669"/>
    <property type="project" value="InterPro"/>
</dbReference>
<sequence>MRSTAEVALDPAPARTAQPRLVLLLGPALVAGVAYLDPGNVASNMSAGAAYGYLLVWVIVAANLTAWLVQYLSAKLGVVTGASLPEVLGSRIRSPWGRRAYWLQAEVVAMATDIAEVIGGAVALHLLFGLPLVLGGAITGAISLGVLIVHSRGGARRFELTIAAFLVVIVVGFSAGVLIAPPDAAGVLGGLVPRFQGTDSVLLAASILGATVMPHAIYAHSALTRDRFHGTPTTSLPRRASTLTDAATRRILVATRWDVSIAMIVAGSVNLVMLLIAAVTLPGAAGTDTLEGAYAAIRDSLGPIIAVLFAVGLLASGLASTSVGAYAGSEIMHGLLRVRVPLVARRIVTLVPALAILGAGVDPTWALVLSQVVLSFGIPFAIVPLVWLTSRRSVLGTHRNRGVTIALGAVASVLLVALNAVLLTIYQHTEWQPDRITPSQLATVLGLAPSSVTEMVQKLAAAGLVRHRPYGPIELTNGGLHRAAQMVRRHRLIETWLVQEFGYSWDEVHDEAEVLEHSLSDRLLERIDARLGRPRFDPHGDAIPDADGEVEREPFVLLAEAETGHRGRVLRVSDYDPALLRALEQAGVDVGHTVTVVTAGASPVVTLDGAAAALPDGAATATRRVLARHPVPLRDGRILGDLGGSREPRRSARHPRRSPELPADDVGIDERAHERPGAVLLRLGEGRLEVVDEPAQATRLIDALDAGGAPADRIARVGDDARDRHALGAQATIGLEAERGGRDLRLHVGAPAGVARGELRIDGIDAPERGRHAAEPHHAAARGRERAQQGAGEREVTERVRREHQLVAVEGRLPVPRRVHHAGVEQQSVQAPAMPHRRGGRTHRAQIGGVEQQRLDRAAMRGIRRATEHGSLRRRQPMRVAAGHDDVGAAAHELLAREIAEPRVGTRHEIAAPAQIGQAEHMRTRADVECWLTDMDGVLVHENQAIPGAAELLAQWTDTGTPFLVLTNNSIFTPRDLSARLRASGLIVPETAIWTSALATADFLKAQAPGGSAFVIGEAGLTTALHEAGFILTETMPDYVVVGETRNYSFEAITKAIRYIAAGARFIATNPDATGPSVDGILPATGAITALITKATGREPYVVGKPNPMMFRSALNRIGAHSESTGMIGDRMDTDVVAGIEAGLHTVLVMTGISDPAEIERFPFRPDEVLTSVADLIQRAPVESDLPEVD</sequence>
<dbReference type="InterPro" id="IPR036421">
    <property type="entry name" value="Fe_dep_repressor_sf"/>
</dbReference>
<keyword evidence="13" id="KW-0805">Transcription regulation</keyword>
<dbReference type="GO" id="GO:0046914">
    <property type="term" value="F:transition metal ion binding"/>
    <property type="evidence" value="ECO:0007669"/>
    <property type="project" value="InterPro"/>
</dbReference>
<dbReference type="GO" id="GO:0034755">
    <property type="term" value="P:iron ion transmembrane transport"/>
    <property type="evidence" value="ECO:0007669"/>
    <property type="project" value="TreeGrafter"/>
</dbReference>
<evidence type="ECO:0000256" key="3">
    <source>
        <dbReference type="ARBA" id="ARBA00004496"/>
    </source>
</evidence>
<feature type="transmembrane region" description="Helical" evidence="19">
    <location>
        <begin position="259"/>
        <end position="281"/>
    </location>
</feature>
<comment type="cofactor">
    <cofactor evidence="1">
        <name>Mg(2+)</name>
        <dbReference type="ChEBI" id="CHEBI:18420"/>
    </cofactor>
</comment>
<dbReference type="GO" id="GO:0016791">
    <property type="term" value="F:phosphatase activity"/>
    <property type="evidence" value="ECO:0007669"/>
    <property type="project" value="UniProtKB-ARBA"/>
</dbReference>
<evidence type="ECO:0000313" key="21">
    <source>
        <dbReference type="Proteomes" id="UP000887540"/>
    </source>
</evidence>
<feature type="region of interest" description="Disordered" evidence="18">
    <location>
        <begin position="636"/>
        <end position="672"/>
    </location>
</feature>
<dbReference type="PROSITE" id="PS50944">
    <property type="entry name" value="HTH_DTXR"/>
    <property type="match status" value="1"/>
</dbReference>
<keyword evidence="7" id="KW-0813">Transport</keyword>
<dbReference type="PANTHER" id="PTHR11706">
    <property type="entry name" value="SOLUTE CARRIER PROTEIN FAMILY 11 MEMBER"/>
    <property type="match status" value="1"/>
</dbReference>
<evidence type="ECO:0000256" key="11">
    <source>
        <dbReference type="ARBA" id="ARBA00022842"/>
    </source>
</evidence>
<dbReference type="SMART" id="SM00529">
    <property type="entry name" value="HTH_DTXR"/>
    <property type="match status" value="1"/>
</dbReference>
<dbReference type="InterPro" id="IPR036412">
    <property type="entry name" value="HAD-like_sf"/>
</dbReference>
<dbReference type="Pfam" id="PF13242">
    <property type="entry name" value="Hydrolase_like"/>
    <property type="match status" value="1"/>
</dbReference>
<feature type="transmembrane region" description="Helical" evidence="19">
    <location>
        <begin position="160"/>
        <end position="180"/>
    </location>
</feature>
<feature type="transmembrane region" description="Helical" evidence="19">
    <location>
        <begin position="21"/>
        <end position="38"/>
    </location>
</feature>
<feature type="transmembrane region" description="Helical" evidence="19">
    <location>
        <begin position="301"/>
        <end position="326"/>
    </location>
</feature>
<keyword evidence="15 19" id="KW-0472">Membrane</keyword>
<keyword evidence="14" id="KW-0238">DNA-binding</keyword>
<keyword evidence="9" id="KW-0479">Metal-binding</keyword>
<dbReference type="InterPro" id="IPR008988">
    <property type="entry name" value="Transcriptional_repressor_C"/>
</dbReference>
<dbReference type="Gene3D" id="1.10.10.10">
    <property type="entry name" value="Winged helix-like DNA-binding domain superfamily/Winged helix DNA-binding domain"/>
    <property type="match status" value="1"/>
</dbReference>
<evidence type="ECO:0000256" key="18">
    <source>
        <dbReference type="SAM" id="MobiDB-lite"/>
    </source>
</evidence>
<dbReference type="InterPro" id="IPR022687">
    <property type="entry name" value="HTH_DTXR"/>
</dbReference>
<keyword evidence="11" id="KW-0460">Magnesium</keyword>
<evidence type="ECO:0000256" key="5">
    <source>
        <dbReference type="ARBA" id="ARBA00007871"/>
    </source>
</evidence>
<evidence type="ECO:0000256" key="15">
    <source>
        <dbReference type="ARBA" id="ARBA00023136"/>
    </source>
</evidence>
<dbReference type="GO" id="GO:0005384">
    <property type="term" value="F:manganese ion transmembrane transporter activity"/>
    <property type="evidence" value="ECO:0007669"/>
    <property type="project" value="TreeGrafter"/>
</dbReference>
<evidence type="ECO:0000313" key="22">
    <source>
        <dbReference type="WBParaSite" id="ACRNAN_scaffold945.g32834.t1"/>
    </source>
</evidence>
<evidence type="ECO:0000256" key="12">
    <source>
        <dbReference type="ARBA" id="ARBA00022989"/>
    </source>
</evidence>
<dbReference type="InterPro" id="IPR036388">
    <property type="entry name" value="WH-like_DNA-bd_sf"/>
</dbReference>
<dbReference type="Gene3D" id="3.40.50.1000">
    <property type="entry name" value="HAD superfamily/HAD-like"/>
    <property type="match status" value="2"/>
</dbReference>
<reference evidence="22" key="1">
    <citation type="submission" date="2022-11" db="UniProtKB">
        <authorList>
            <consortium name="WormBaseParasite"/>
        </authorList>
    </citation>
    <scope>IDENTIFICATION</scope>
</reference>
<evidence type="ECO:0000256" key="7">
    <source>
        <dbReference type="ARBA" id="ARBA00022448"/>
    </source>
</evidence>
<proteinExistence type="inferred from homology"/>
<organism evidence="21 22">
    <name type="scientific">Acrobeloides nanus</name>
    <dbReference type="NCBI Taxonomy" id="290746"/>
    <lineage>
        <taxon>Eukaryota</taxon>
        <taxon>Metazoa</taxon>
        <taxon>Ecdysozoa</taxon>
        <taxon>Nematoda</taxon>
        <taxon>Chromadorea</taxon>
        <taxon>Rhabditida</taxon>
        <taxon>Tylenchina</taxon>
        <taxon>Cephalobomorpha</taxon>
        <taxon>Cephaloboidea</taxon>
        <taxon>Cephalobidae</taxon>
        <taxon>Acrobeloides</taxon>
    </lineage>
</organism>
<feature type="transmembrane region" description="Helical" evidence="19">
    <location>
        <begin position="50"/>
        <end position="69"/>
    </location>
</feature>
<evidence type="ECO:0000256" key="6">
    <source>
        <dbReference type="ARBA" id="ARBA00011738"/>
    </source>
</evidence>
<comment type="subunit">
    <text evidence="6">Homodimer.</text>
</comment>
<comment type="similarity">
    <text evidence="4">Belongs to the NRAMP family.</text>
</comment>
<feature type="transmembrane region" description="Helical" evidence="19">
    <location>
        <begin position="347"/>
        <end position="366"/>
    </location>
</feature>
<dbReference type="InterPro" id="IPR023214">
    <property type="entry name" value="HAD_sf"/>
</dbReference>
<dbReference type="GO" id="GO:0005737">
    <property type="term" value="C:cytoplasm"/>
    <property type="evidence" value="ECO:0007669"/>
    <property type="project" value="UniProtKB-SubCell"/>
</dbReference>
<feature type="transmembrane region" description="Helical" evidence="19">
    <location>
        <begin position="100"/>
        <end position="122"/>
    </location>
</feature>
<evidence type="ECO:0000256" key="9">
    <source>
        <dbReference type="ARBA" id="ARBA00022723"/>
    </source>
</evidence>
<dbReference type="InterPro" id="IPR036390">
    <property type="entry name" value="WH_DNA-bd_sf"/>
</dbReference>
<dbReference type="InterPro" id="IPR022689">
    <property type="entry name" value="Iron_dep_repressor"/>
</dbReference>
<accession>A0A914EN80</accession>
<keyword evidence="12 19" id="KW-1133">Transmembrane helix</keyword>
<dbReference type="SUPFAM" id="SSF50037">
    <property type="entry name" value="C-terminal domain of transcriptional repressors"/>
    <property type="match status" value="1"/>
</dbReference>
<evidence type="ECO:0000256" key="4">
    <source>
        <dbReference type="ARBA" id="ARBA00006670"/>
    </source>
</evidence>
<feature type="domain" description="HTH dtxR-type" evidence="20">
    <location>
        <begin position="422"/>
        <end position="476"/>
    </location>
</feature>
<feature type="transmembrane region" description="Helical" evidence="19">
    <location>
        <begin position="128"/>
        <end position="148"/>
    </location>
</feature>
<evidence type="ECO:0000256" key="14">
    <source>
        <dbReference type="ARBA" id="ARBA00023125"/>
    </source>
</evidence>
<dbReference type="SUPFAM" id="SSF46785">
    <property type="entry name" value="Winged helix' DNA-binding domain"/>
    <property type="match status" value="1"/>
</dbReference>
<evidence type="ECO:0000259" key="20">
    <source>
        <dbReference type="PROSITE" id="PS50944"/>
    </source>
</evidence>
<dbReference type="PANTHER" id="PTHR11706:SF33">
    <property type="entry name" value="NATURAL RESISTANCE-ASSOCIATED MACROPHAGE PROTEIN 2"/>
    <property type="match status" value="1"/>
</dbReference>
<evidence type="ECO:0000256" key="10">
    <source>
        <dbReference type="ARBA" id="ARBA00022801"/>
    </source>
</evidence>
<keyword evidence="10" id="KW-0378">Hydrolase</keyword>
<dbReference type="NCBIfam" id="NF037982">
    <property type="entry name" value="Nramp_1"/>
    <property type="match status" value="1"/>
</dbReference>